<dbReference type="EMBL" id="JACHJT010000001">
    <property type="protein sequence ID" value="MBB4933019.1"/>
    <property type="molecule type" value="Genomic_DNA"/>
</dbReference>
<evidence type="ECO:0000256" key="2">
    <source>
        <dbReference type="ARBA" id="ARBA00022598"/>
    </source>
</evidence>
<dbReference type="InterPro" id="IPR005481">
    <property type="entry name" value="BC-like_N"/>
</dbReference>
<dbReference type="InterPro" id="IPR011764">
    <property type="entry name" value="Biotin_carboxylation_dom"/>
</dbReference>
<keyword evidence="4" id="KW-0067">ATP-binding</keyword>
<dbReference type="Pfam" id="PF00289">
    <property type="entry name" value="Biotin_carb_N"/>
    <property type="match status" value="1"/>
</dbReference>
<organism evidence="8 9">
    <name type="scientific">Lipingzhangella halophila</name>
    <dbReference type="NCBI Taxonomy" id="1783352"/>
    <lineage>
        <taxon>Bacteria</taxon>
        <taxon>Bacillati</taxon>
        <taxon>Actinomycetota</taxon>
        <taxon>Actinomycetes</taxon>
        <taxon>Streptosporangiales</taxon>
        <taxon>Nocardiopsidaceae</taxon>
        <taxon>Lipingzhangella</taxon>
    </lineage>
</organism>
<dbReference type="GO" id="GO:0004075">
    <property type="term" value="F:biotin carboxylase activity"/>
    <property type="evidence" value="ECO:0007669"/>
    <property type="project" value="UniProtKB-EC"/>
</dbReference>
<dbReference type="Gene3D" id="3.40.50.20">
    <property type="match status" value="1"/>
</dbReference>
<dbReference type="InterPro" id="IPR016185">
    <property type="entry name" value="PreATP-grasp_dom_sf"/>
</dbReference>
<evidence type="ECO:0000256" key="3">
    <source>
        <dbReference type="ARBA" id="ARBA00022741"/>
    </source>
</evidence>
<accession>A0A7W7RJ93</accession>
<evidence type="ECO:0000313" key="8">
    <source>
        <dbReference type="EMBL" id="MBB4933019.1"/>
    </source>
</evidence>
<evidence type="ECO:0000256" key="5">
    <source>
        <dbReference type="ARBA" id="ARBA00023267"/>
    </source>
</evidence>
<proteinExistence type="predicted"/>
<dbReference type="AlphaFoldDB" id="A0A7W7RJ93"/>
<evidence type="ECO:0000259" key="7">
    <source>
        <dbReference type="PROSITE" id="PS50979"/>
    </source>
</evidence>
<dbReference type="InterPro" id="IPR050856">
    <property type="entry name" value="Biotin_carboxylase_complex"/>
</dbReference>
<dbReference type="PANTHER" id="PTHR18866">
    <property type="entry name" value="CARBOXYLASE:PYRUVATE/ACETYL-COA/PROPIONYL-COA CARBOXYLASE"/>
    <property type="match status" value="1"/>
</dbReference>
<name>A0A7W7RJ93_9ACTN</name>
<protein>
    <recommendedName>
        <fullName evidence="1">biotin carboxylase</fullName>
        <ecNumber evidence="1">6.3.4.14</ecNumber>
    </recommendedName>
</protein>
<keyword evidence="5" id="KW-0092">Biotin</keyword>
<gene>
    <name evidence="8" type="ORF">F4561_003839</name>
</gene>
<evidence type="ECO:0000256" key="6">
    <source>
        <dbReference type="SAM" id="MobiDB-lite"/>
    </source>
</evidence>
<feature type="region of interest" description="Disordered" evidence="6">
    <location>
        <begin position="91"/>
        <end position="112"/>
    </location>
</feature>
<keyword evidence="2" id="KW-0436">Ligase</keyword>
<evidence type="ECO:0000313" key="9">
    <source>
        <dbReference type="Proteomes" id="UP000523007"/>
    </source>
</evidence>
<dbReference type="GO" id="GO:0005524">
    <property type="term" value="F:ATP binding"/>
    <property type="evidence" value="ECO:0007669"/>
    <property type="project" value="UniProtKB-KW"/>
</dbReference>
<feature type="domain" description="Biotin carboxylation" evidence="7">
    <location>
        <begin position="1"/>
        <end position="158"/>
    </location>
</feature>
<keyword evidence="9" id="KW-1185">Reference proteome</keyword>
<dbReference type="Proteomes" id="UP000523007">
    <property type="component" value="Unassembled WGS sequence"/>
</dbReference>
<comment type="caution">
    <text evidence="8">The sequence shown here is derived from an EMBL/GenBank/DDBJ whole genome shotgun (WGS) entry which is preliminary data.</text>
</comment>
<evidence type="ECO:0000256" key="4">
    <source>
        <dbReference type="ARBA" id="ARBA00022840"/>
    </source>
</evidence>
<sequence>MPGVLIANRGEIAVRIHRAAAALGLRTVAVFAPEDRDSLHVRLADDAHPLDGAGAAAYLDSDQLTDVALRAGCSLVHQIFLRGPPALAGGGIRVPAQRDKGSRTAARRPGVHHRPRHVDLWRLYTVRVSVTRKSRRLAGGVRSFQLCGRRTSPRRSVP</sequence>
<dbReference type="SUPFAM" id="SSF52440">
    <property type="entry name" value="PreATP-grasp domain"/>
    <property type="match status" value="1"/>
</dbReference>
<evidence type="ECO:0000256" key="1">
    <source>
        <dbReference type="ARBA" id="ARBA00013263"/>
    </source>
</evidence>
<dbReference type="GO" id="GO:0004485">
    <property type="term" value="F:methylcrotonoyl-CoA carboxylase activity"/>
    <property type="evidence" value="ECO:0007669"/>
    <property type="project" value="TreeGrafter"/>
</dbReference>
<keyword evidence="3" id="KW-0547">Nucleotide-binding</keyword>
<reference evidence="8 9" key="1">
    <citation type="submission" date="2020-08" db="EMBL/GenBank/DDBJ databases">
        <title>Sequencing the genomes of 1000 actinobacteria strains.</title>
        <authorList>
            <person name="Klenk H.-P."/>
        </authorList>
    </citation>
    <scope>NUCLEOTIDE SEQUENCE [LARGE SCALE GENOMIC DNA]</scope>
    <source>
        <strain evidence="8 9">DSM 102030</strain>
    </source>
</reference>
<dbReference type="PROSITE" id="PS50979">
    <property type="entry name" value="BC"/>
    <property type="match status" value="1"/>
</dbReference>
<dbReference type="EC" id="6.3.4.14" evidence="1"/>
<dbReference type="PANTHER" id="PTHR18866:SF33">
    <property type="entry name" value="METHYLCROTONOYL-COA CARBOXYLASE SUBUNIT ALPHA, MITOCHONDRIAL-RELATED"/>
    <property type="match status" value="1"/>
</dbReference>